<dbReference type="Proteomes" id="UP000646827">
    <property type="component" value="Unassembled WGS sequence"/>
</dbReference>
<evidence type="ECO:0008006" key="4">
    <source>
        <dbReference type="Google" id="ProtNLM"/>
    </source>
</evidence>
<evidence type="ECO:0000256" key="1">
    <source>
        <dbReference type="SAM" id="Phobius"/>
    </source>
</evidence>
<keyword evidence="1" id="KW-0472">Membrane</keyword>
<dbReference type="PANTHER" id="PTHR31965:SF1">
    <property type="entry name" value="TRANSMEMBRANE PROTEIN 42"/>
    <property type="match status" value="1"/>
</dbReference>
<dbReference type="InterPro" id="IPR039632">
    <property type="entry name" value="TMEM42"/>
</dbReference>
<protein>
    <recommendedName>
        <fullName evidence="4">EamA domain-containing protein</fullName>
    </recommendedName>
</protein>
<dbReference type="AlphaFoldDB" id="A0A8H7VV55"/>
<proteinExistence type="predicted"/>
<dbReference type="PANTHER" id="PTHR31965">
    <property type="entry name" value="TRANSMEMBRANE PROTEIN 42"/>
    <property type="match status" value="1"/>
</dbReference>
<sequence length="181" mass="20149">MLQEESDLVSSLAWTKIGIPCSRHLSLIYNLLKQMTSFIPFAVFSGIFASLSSVFAKLFSDTRTEIFHDAVISFIIKQEFIPIPWTIDPQYSLIAFRGTCFGLIFVCNSLMWTLFTKSLNVAPSSVQTTTVNGAVNFSVSALFGYLIFDEPLALGWWIGASLILTGTILLSRTQKEKEKTA</sequence>
<gene>
    <name evidence="2" type="ORF">INT45_011071</name>
</gene>
<dbReference type="InterPro" id="IPR037185">
    <property type="entry name" value="EmrE-like"/>
</dbReference>
<dbReference type="SUPFAM" id="SSF103481">
    <property type="entry name" value="Multidrug resistance efflux transporter EmrE"/>
    <property type="match status" value="1"/>
</dbReference>
<keyword evidence="3" id="KW-1185">Reference proteome</keyword>
<evidence type="ECO:0000313" key="2">
    <source>
        <dbReference type="EMBL" id="KAG2228279.1"/>
    </source>
</evidence>
<accession>A0A8H7VV55</accession>
<dbReference type="Gene3D" id="1.10.3730.20">
    <property type="match status" value="1"/>
</dbReference>
<keyword evidence="1" id="KW-0812">Transmembrane</keyword>
<comment type="caution">
    <text evidence="2">The sequence shown here is derived from an EMBL/GenBank/DDBJ whole genome shotgun (WGS) entry which is preliminary data.</text>
</comment>
<name>A0A8H7VV55_9FUNG</name>
<feature type="transmembrane region" description="Helical" evidence="1">
    <location>
        <begin position="154"/>
        <end position="171"/>
    </location>
</feature>
<dbReference type="EMBL" id="JAEPRB010000001">
    <property type="protein sequence ID" value="KAG2228279.1"/>
    <property type="molecule type" value="Genomic_DNA"/>
</dbReference>
<reference evidence="2 3" key="1">
    <citation type="submission" date="2020-12" db="EMBL/GenBank/DDBJ databases">
        <title>Metabolic potential, ecology and presence of endohyphal bacteria is reflected in genomic diversity of Mucoromycotina.</title>
        <authorList>
            <person name="Muszewska A."/>
            <person name="Okrasinska A."/>
            <person name="Steczkiewicz K."/>
            <person name="Drgas O."/>
            <person name="Orlowska M."/>
            <person name="Perlinska-Lenart U."/>
            <person name="Aleksandrzak-Piekarczyk T."/>
            <person name="Szatraj K."/>
            <person name="Zielenkiewicz U."/>
            <person name="Pilsyk S."/>
            <person name="Malc E."/>
            <person name="Mieczkowski P."/>
            <person name="Kruszewska J.S."/>
            <person name="Biernat P."/>
            <person name="Pawlowska J."/>
        </authorList>
    </citation>
    <scope>NUCLEOTIDE SEQUENCE [LARGE SCALE GENOMIC DNA]</scope>
    <source>
        <strain evidence="2 3">CBS 142.35</strain>
    </source>
</reference>
<feature type="transmembrane region" description="Helical" evidence="1">
    <location>
        <begin position="38"/>
        <end position="59"/>
    </location>
</feature>
<keyword evidence="1" id="KW-1133">Transmembrane helix</keyword>
<dbReference type="OrthoDB" id="5854584at2759"/>
<organism evidence="2 3">
    <name type="scientific">Circinella minor</name>
    <dbReference type="NCBI Taxonomy" id="1195481"/>
    <lineage>
        <taxon>Eukaryota</taxon>
        <taxon>Fungi</taxon>
        <taxon>Fungi incertae sedis</taxon>
        <taxon>Mucoromycota</taxon>
        <taxon>Mucoromycotina</taxon>
        <taxon>Mucoromycetes</taxon>
        <taxon>Mucorales</taxon>
        <taxon>Lichtheimiaceae</taxon>
        <taxon>Circinella</taxon>
    </lineage>
</organism>
<feature type="transmembrane region" description="Helical" evidence="1">
    <location>
        <begin position="93"/>
        <end position="114"/>
    </location>
</feature>
<evidence type="ECO:0000313" key="3">
    <source>
        <dbReference type="Proteomes" id="UP000646827"/>
    </source>
</evidence>